<dbReference type="RefSeq" id="WP_150023007.1">
    <property type="nucleotide sequence ID" value="NZ_VWOJ01000002.1"/>
</dbReference>
<dbReference type="PANTHER" id="PTHR42951">
    <property type="entry name" value="METALLO-BETA-LACTAMASE DOMAIN-CONTAINING"/>
    <property type="match status" value="1"/>
</dbReference>
<dbReference type="AlphaFoldDB" id="A0A5M6ZKI9"/>
<dbReference type="PANTHER" id="PTHR42951:SF4">
    <property type="entry name" value="ACYL-COENZYME A THIOESTERASE MBLAC2"/>
    <property type="match status" value="1"/>
</dbReference>
<dbReference type="GO" id="GO:0016787">
    <property type="term" value="F:hydrolase activity"/>
    <property type="evidence" value="ECO:0007669"/>
    <property type="project" value="UniProtKB-KW"/>
</dbReference>
<dbReference type="EMBL" id="VWOJ01000002">
    <property type="protein sequence ID" value="KAA5803738.1"/>
    <property type="molecule type" value="Genomic_DNA"/>
</dbReference>
<feature type="region of interest" description="Disordered" evidence="2">
    <location>
        <begin position="19"/>
        <end position="38"/>
    </location>
</feature>
<organism evidence="5 6">
    <name type="scientific">Alkalicaulis satelles</name>
    <dbReference type="NCBI Taxonomy" id="2609175"/>
    <lineage>
        <taxon>Bacteria</taxon>
        <taxon>Pseudomonadati</taxon>
        <taxon>Pseudomonadota</taxon>
        <taxon>Alphaproteobacteria</taxon>
        <taxon>Maricaulales</taxon>
        <taxon>Maricaulaceae</taxon>
        <taxon>Alkalicaulis</taxon>
    </lineage>
</organism>
<dbReference type="InterPro" id="IPR036866">
    <property type="entry name" value="RibonucZ/Hydroxyglut_hydro"/>
</dbReference>
<dbReference type="SMART" id="SM00849">
    <property type="entry name" value="Lactamase_B"/>
    <property type="match status" value="1"/>
</dbReference>
<proteinExistence type="inferred from homology"/>
<evidence type="ECO:0000256" key="1">
    <source>
        <dbReference type="ARBA" id="ARBA00005250"/>
    </source>
</evidence>
<feature type="signal peptide" evidence="3">
    <location>
        <begin position="1"/>
        <end position="17"/>
    </location>
</feature>
<keyword evidence="6" id="KW-1185">Reference proteome</keyword>
<evidence type="ECO:0000256" key="2">
    <source>
        <dbReference type="SAM" id="MobiDB-lite"/>
    </source>
</evidence>
<evidence type="ECO:0000259" key="4">
    <source>
        <dbReference type="SMART" id="SM00849"/>
    </source>
</evidence>
<dbReference type="CDD" id="cd16282">
    <property type="entry name" value="metallo-hydrolase-like_MBL-fold"/>
    <property type="match status" value="1"/>
</dbReference>
<dbReference type="Proteomes" id="UP000325122">
    <property type="component" value="Unassembled WGS sequence"/>
</dbReference>
<accession>A0A5M6ZKI9</accession>
<dbReference type="Gene3D" id="3.60.15.10">
    <property type="entry name" value="Ribonuclease Z/Hydroxyacylglutathione hydrolase-like"/>
    <property type="match status" value="1"/>
</dbReference>
<dbReference type="Pfam" id="PF00753">
    <property type="entry name" value="Lactamase_B"/>
    <property type="match status" value="1"/>
</dbReference>
<dbReference type="SUPFAM" id="SSF56281">
    <property type="entry name" value="Metallo-hydrolase/oxidoreductase"/>
    <property type="match status" value="1"/>
</dbReference>
<keyword evidence="5" id="KW-0378">Hydrolase</keyword>
<comment type="similarity">
    <text evidence="1">Belongs to the metallo-beta-lactamase superfamily. Class-B beta-lactamase family.</text>
</comment>
<keyword evidence="3" id="KW-0732">Signal</keyword>
<feature type="domain" description="Metallo-beta-lactamase" evidence="4">
    <location>
        <begin position="64"/>
        <end position="284"/>
    </location>
</feature>
<dbReference type="InterPro" id="IPR050855">
    <property type="entry name" value="NDM-1-like"/>
</dbReference>
<feature type="chain" id="PRO_5024317223" evidence="3">
    <location>
        <begin position="18"/>
        <end position="377"/>
    </location>
</feature>
<evidence type="ECO:0000313" key="5">
    <source>
        <dbReference type="EMBL" id="KAA5803738.1"/>
    </source>
</evidence>
<protein>
    <submittedName>
        <fullName evidence="5">MBL fold metallo-hydrolase</fullName>
    </submittedName>
</protein>
<dbReference type="InterPro" id="IPR001279">
    <property type="entry name" value="Metallo-B-lactamas"/>
</dbReference>
<comment type="caution">
    <text evidence="5">The sequence shown here is derived from an EMBL/GenBank/DDBJ whole genome shotgun (WGS) entry which is preliminary data.</text>
</comment>
<sequence>MFVSLAAAAALAVCAQAGPDAPVHTPPPAPDFSAGRDPFELDWTGPAPGVWVGVRPQSARLPVTGTSVIVIGGTGVLVFDGGGARLQAERVAEKIRAETDLPLTHIAISHWHGDHHLGLGALREAWPQAVTVSHSFTRDVMDSTLMDSARNPDAAPPGAFTAQLEDALANPGLPEPDRARLEQALVWADLIEEQGRAAQIPEIDLVFDDSLEIDLGGRTVSLVHLGHGNTKGDILLHIPDARMIAAGDAVVHPTPYGFFSYPESWAGALRRLRAFDVDLIIPGHGDAMTDWAYVDLLIETLQSIADQTAALVAEGHDLDGVRENFDWSALEPRFTGGDPFWTGRFDVWFKRPIIEAAWRLATGLDNEELVPHEHAVE</sequence>
<reference evidence="5 6" key="1">
    <citation type="submission" date="2019-09" db="EMBL/GenBank/DDBJ databases">
        <authorList>
            <person name="Kevbrin V."/>
            <person name="Grouzdev D.S."/>
        </authorList>
    </citation>
    <scope>NUCLEOTIDE SEQUENCE [LARGE SCALE GENOMIC DNA]</scope>
    <source>
        <strain evidence="5 6">G-192</strain>
    </source>
</reference>
<gene>
    <name evidence="5" type="ORF">F1654_08025</name>
</gene>
<evidence type="ECO:0000313" key="6">
    <source>
        <dbReference type="Proteomes" id="UP000325122"/>
    </source>
</evidence>
<dbReference type="GO" id="GO:0017001">
    <property type="term" value="P:antibiotic catabolic process"/>
    <property type="evidence" value="ECO:0007669"/>
    <property type="project" value="UniProtKB-ARBA"/>
</dbReference>
<name>A0A5M6ZKI9_9PROT</name>
<evidence type="ECO:0000256" key="3">
    <source>
        <dbReference type="SAM" id="SignalP"/>
    </source>
</evidence>